<evidence type="ECO:0000313" key="5">
    <source>
        <dbReference type="Proteomes" id="UP000663862"/>
    </source>
</evidence>
<dbReference type="InterPro" id="IPR055355">
    <property type="entry name" value="ZP-C"/>
</dbReference>
<sequence>MYSSYYLISIGMLWSLSMIDAKQRGQSQRNLGDFCIPGTCASLNSNCKRVGETAFRCVCKDQYLSVNKTHCVKVINASSDSSCIACIERGGICLDEDSDNHMDTCFCQLDTDLCNERTTLSMISTTESTEKLYINFLFCLGALMYELTCCFSVPIVTPLLPSRSVRQGELTLSLHDISQRRLIDNGGSVFIGDRLVIEIKYRTAEQNPDRHQIIAENCSISSSVSDNEIRLEKIPLLTNRCPSLDSRLPVRFQRIDPDHIKSSIFQMHKFDTTSIVYLRCSIAICYGQIENCQERLCPEIRRSPTLHRGQTSIFNLSLTSTVDYAPFDYVDEDGASVIALRRRRKRDDSDGEQTKRNLARLLSDLSWSMDHTSSNKLVDESNSGGHYEIRQVQQQIIIELPLPQPAEKIKIAYEAFYGRTSSSATQSSVERSTVIATISIIFIIGISISLFVVYRACYFDYAQRIYGSASFAGFGNGADSTYAGIRSSSQVCRYDMGRRSEQRFDESLFVTNVEPIGAYRRQC</sequence>
<dbReference type="InterPro" id="IPR042235">
    <property type="entry name" value="ZP-C_dom"/>
</dbReference>
<dbReference type="Proteomes" id="UP000663862">
    <property type="component" value="Unassembled WGS sequence"/>
</dbReference>
<dbReference type="PROSITE" id="PS51034">
    <property type="entry name" value="ZP_2"/>
    <property type="match status" value="1"/>
</dbReference>
<dbReference type="InterPro" id="IPR001507">
    <property type="entry name" value="ZP_dom"/>
</dbReference>
<dbReference type="AlphaFoldDB" id="A0A820U9I2"/>
<protein>
    <recommendedName>
        <fullName evidence="3">ZP domain-containing protein</fullName>
    </recommendedName>
</protein>
<dbReference type="Pfam" id="PF00100">
    <property type="entry name" value="Zona_pellucida"/>
    <property type="match status" value="1"/>
</dbReference>
<keyword evidence="2" id="KW-0472">Membrane</keyword>
<name>A0A820U9I2_9BILA</name>
<gene>
    <name evidence="4" type="ORF">TSG867_LOCUS19325</name>
</gene>
<accession>A0A820U9I2</accession>
<keyword evidence="1" id="KW-1015">Disulfide bond</keyword>
<evidence type="ECO:0000259" key="3">
    <source>
        <dbReference type="PROSITE" id="PS51034"/>
    </source>
</evidence>
<evidence type="ECO:0000256" key="2">
    <source>
        <dbReference type="SAM" id="Phobius"/>
    </source>
</evidence>
<feature type="transmembrane region" description="Helical" evidence="2">
    <location>
        <begin position="434"/>
        <end position="454"/>
    </location>
</feature>
<evidence type="ECO:0000313" key="4">
    <source>
        <dbReference type="EMBL" id="CAF4479095.1"/>
    </source>
</evidence>
<feature type="domain" description="ZP" evidence="3">
    <location>
        <begin position="58"/>
        <end position="304"/>
    </location>
</feature>
<organism evidence="4 5">
    <name type="scientific">Rotaria socialis</name>
    <dbReference type="NCBI Taxonomy" id="392032"/>
    <lineage>
        <taxon>Eukaryota</taxon>
        <taxon>Metazoa</taxon>
        <taxon>Spiralia</taxon>
        <taxon>Gnathifera</taxon>
        <taxon>Rotifera</taxon>
        <taxon>Eurotatoria</taxon>
        <taxon>Bdelloidea</taxon>
        <taxon>Philodinida</taxon>
        <taxon>Philodinidae</taxon>
        <taxon>Rotaria</taxon>
    </lineage>
</organism>
<comment type="caution">
    <text evidence="4">The sequence shown here is derived from an EMBL/GenBank/DDBJ whole genome shotgun (WGS) entry which is preliminary data.</text>
</comment>
<dbReference type="Gene3D" id="2.60.40.4100">
    <property type="entry name" value="Zona pellucida, ZP-C domain"/>
    <property type="match status" value="1"/>
</dbReference>
<dbReference type="EMBL" id="CAJOBQ010001343">
    <property type="protein sequence ID" value="CAF4479095.1"/>
    <property type="molecule type" value="Genomic_DNA"/>
</dbReference>
<keyword evidence="2" id="KW-0812">Transmembrane</keyword>
<proteinExistence type="predicted"/>
<keyword evidence="2" id="KW-1133">Transmembrane helix</keyword>
<reference evidence="4" key="1">
    <citation type="submission" date="2021-02" db="EMBL/GenBank/DDBJ databases">
        <authorList>
            <person name="Nowell W R."/>
        </authorList>
    </citation>
    <scope>NUCLEOTIDE SEQUENCE</scope>
</reference>
<evidence type="ECO:0000256" key="1">
    <source>
        <dbReference type="ARBA" id="ARBA00023157"/>
    </source>
</evidence>